<keyword evidence="1" id="KW-1133">Transmembrane helix</keyword>
<dbReference type="OrthoDB" id="3229612at2759"/>
<accession>A0A0B7FS79</accession>
<gene>
    <name evidence="3" type="ORF">RSOLAG1IB_09717</name>
</gene>
<name>A0A0B7FS79_THACB</name>
<sequence>MSFLRLAGAAAALLSLGLFARAAPTLFAPIQINLLACANPIADHMNKLLESGIVVKLQACLNADSLVQAKADIEICLDLIKACCAELAKIGAVNIEGKAQAEIVACVAALITLFVKVCLQLTIKFGASAVAAIILEIDLALKLLLSTLGVCVNGIVVLIFKALVSFTVDLMPELNLNLCASILAKVGVNIGVIAGVDMSVAN</sequence>
<reference evidence="3 4" key="1">
    <citation type="submission" date="2014-11" db="EMBL/GenBank/DDBJ databases">
        <authorList>
            <person name="Wibberg Daniel"/>
        </authorList>
    </citation>
    <scope>NUCLEOTIDE SEQUENCE [LARGE SCALE GENOMIC DNA]</scope>
    <source>
        <strain evidence="3">Rhizoctonia solani AG1-IB 7/3/14</strain>
    </source>
</reference>
<keyword evidence="4" id="KW-1185">Reference proteome</keyword>
<dbReference type="EMBL" id="LN679148">
    <property type="protein sequence ID" value="CEL60535.1"/>
    <property type="molecule type" value="Genomic_DNA"/>
</dbReference>
<protein>
    <recommendedName>
        <fullName evidence="5">Transmembrane protein</fullName>
    </recommendedName>
</protein>
<keyword evidence="1" id="KW-0812">Transmembrane</keyword>
<evidence type="ECO:0000256" key="2">
    <source>
        <dbReference type="SAM" id="SignalP"/>
    </source>
</evidence>
<feature type="chain" id="PRO_5002115970" description="Transmembrane protein" evidence="2">
    <location>
        <begin position="23"/>
        <end position="202"/>
    </location>
</feature>
<dbReference type="Proteomes" id="UP000059188">
    <property type="component" value="Unassembled WGS sequence"/>
</dbReference>
<keyword evidence="2" id="KW-0732">Signal</keyword>
<proteinExistence type="predicted"/>
<organism evidence="3 4">
    <name type="scientific">Thanatephorus cucumeris (strain AG1-IB / isolate 7/3/14)</name>
    <name type="common">Lettuce bottom rot fungus</name>
    <name type="synonym">Rhizoctonia solani</name>
    <dbReference type="NCBI Taxonomy" id="1108050"/>
    <lineage>
        <taxon>Eukaryota</taxon>
        <taxon>Fungi</taxon>
        <taxon>Dikarya</taxon>
        <taxon>Basidiomycota</taxon>
        <taxon>Agaricomycotina</taxon>
        <taxon>Agaricomycetes</taxon>
        <taxon>Cantharellales</taxon>
        <taxon>Ceratobasidiaceae</taxon>
        <taxon>Rhizoctonia</taxon>
        <taxon>Rhizoctonia solani AG-1</taxon>
    </lineage>
</organism>
<evidence type="ECO:0000256" key="1">
    <source>
        <dbReference type="SAM" id="Phobius"/>
    </source>
</evidence>
<feature type="transmembrane region" description="Helical" evidence="1">
    <location>
        <begin position="143"/>
        <end position="164"/>
    </location>
</feature>
<keyword evidence="1" id="KW-0472">Membrane</keyword>
<evidence type="ECO:0000313" key="3">
    <source>
        <dbReference type="EMBL" id="CEL60535.1"/>
    </source>
</evidence>
<evidence type="ECO:0000313" key="4">
    <source>
        <dbReference type="Proteomes" id="UP000059188"/>
    </source>
</evidence>
<feature type="transmembrane region" description="Helical" evidence="1">
    <location>
        <begin position="176"/>
        <end position="196"/>
    </location>
</feature>
<feature type="signal peptide" evidence="2">
    <location>
        <begin position="1"/>
        <end position="22"/>
    </location>
</feature>
<evidence type="ECO:0008006" key="5">
    <source>
        <dbReference type="Google" id="ProtNLM"/>
    </source>
</evidence>
<dbReference type="AlphaFoldDB" id="A0A0B7FS79"/>
<dbReference type="STRING" id="1108050.A0A0B7FS79"/>